<evidence type="ECO:0000256" key="8">
    <source>
        <dbReference type="ARBA" id="ARBA00023242"/>
    </source>
</evidence>
<comment type="similarity">
    <text evidence="2 11">Belongs to the replication factor A protein 1 family.</text>
</comment>
<evidence type="ECO:0000313" key="17">
    <source>
        <dbReference type="EMBL" id="CAG6713495.1"/>
    </source>
</evidence>
<dbReference type="FunFam" id="2.40.50.140:FF:000041">
    <property type="entry name" value="Replication protein A subunit"/>
    <property type="match status" value="1"/>
</dbReference>
<dbReference type="FunFam" id="2.40.50.140:FF:000117">
    <property type="entry name" value="Replication protein A subunit"/>
    <property type="match status" value="1"/>
</dbReference>
<dbReference type="EMBL" id="HBUF01032151">
    <property type="protein sequence ID" value="CAG6615195.1"/>
    <property type="molecule type" value="Transcribed_RNA"/>
</dbReference>
<dbReference type="InterPro" id="IPR007199">
    <property type="entry name" value="Rep_factor-A_N"/>
</dbReference>
<dbReference type="GO" id="GO:0005634">
    <property type="term" value="C:nucleus"/>
    <property type="evidence" value="ECO:0007669"/>
    <property type="project" value="UniProtKB-SubCell"/>
</dbReference>
<sequence length="597" mass="65457">MTDIKLSEGSLKAIMSGEDVQNPVMQILGTKKIPGGNTERYRVLISDGVNINSFAMLATQLNDLIVNGSLCEFTIVQIKRHIVSGVASNSAMNRSVMIILELDIIKTGTEIGFKIGNPQSLTADSSSTQQPAASANKSTPQTNGSSTALASRTNGMGAGGPVSQTHPIVSLSPYQNKWTIKARVTNKTPIREWNNARGSGKLFSIDLLDDSGEIRATMFNAECDRFHDMIEKDKVYYISNCTLKPANKKFSSINNDYEMSFTHSTTMIPCNEDEVGDMPSVKYTFVPLKSITEISPDENIDVLGVCIDAAELSSVTGKTNQKTYTKRDITLVDQSQASVTMTLWGKDAETFDASNKPVVAVKAARVQEFQGGKTLSLSMSSVLSLNPDIPEGHKLQGWYSNQSNTRFEPVSQRTGAGGGAGGNLILVREIQDQQLGMGDKADYCNVRGIIQVFRGSNTTYKACPSQDCNKKVIDQNNGMYRCEKCAKEYNTFNYRLILPVMIGDWTNSVWVTLFQTEAESILGVTAQDVGESTEDHPALKKSLFSQYVFRLRAKMEHYNDEKKLKITCAGIKKVDHLDLSKKFIAQIKELAGLGTAN</sequence>
<dbReference type="Pfam" id="PF08646">
    <property type="entry name" value="Rep_fac-A_C"/>
    <property type="match status" value="1"/>
</dbReference>
<dbReference type="FunFam" id="2.40.50.140:FF:000064">
    <property type="entry name" value="Replication protein A subunit"/>
    <property type="match status" value="1"/>
</dbReference>
<evidence type="ECO:0000256" key="3">
    <source>
        <dbReference type="ARBA" id="ARBA00022705"/>
    </source>
</evidence>
<dbReference type="CDD" id="cd04475">
    <property type="entry name" value="RPA1_DBD_B"/>
    <property type="match status" value="1"/>
</dbReference>
<evidence type="ECO:0000256" key="4">
    <source>
        <dbReference type="ARBA" id="ARBA00022723"/>
    </source>
</evidence>
<dbReference type="EMBL" id="HBUF01299069">
    <property type="protein sequence ID" value="CAG6690730.1"/>
    <property type="molecule type" value="Transcribed_RNA"/>
</dbReference>
<dbReference type="InterPro" id="IPR047192">
    <property type="entry name" value="Euk_RPA1_DBD_C"/>
</dbReference>
<feature type="domain" description="OB" evidence="13">
    <location>
        <begin position="178"/>
        <end position="257"/>
    </location>
</feature>
<dbReference type="EMBL" id="HBUF01614350">
    <property type="protein sequence ID" value="CAG6779490.1"/>
    <property type="molecule type" value="Transcribed_RNA"/>
</dbReference>
<evidence type="ECO:0000256" key="1">
    <source>
        <dbReference type="ARBA" id="ARBA00004123"/>
    </source>
</evidence>
<keyword evidence="7 11" id="KW-0238">DNA-binding</keyword>
<evidence type="ECO:0000256" key="7">
    <source>
        <dbReference type="ARBA" id="ARBA00023125"/>
    </source>
</evidence>
<dbReference type="EMBL" id="HBUF01350672">
    <property type="protein sequence ID" value="CAG6713495.1"/>
    <property type="molecule type" value="Transcribed_RNA"/>
</dbReference>
<keyword evidence="3 11" id="KW-0235">DNA replication</keyword>
<proteinExistence type="inferred from homology"/>
<dbReference type="Pfam" id="PF01336">
    <property type="entry name" value="tRNA_anti-codon"/>
    <property type="match status" value="1"/>
</dbReference>
<feature type="domain" description="Replication protein A OB" evidence="16">
    <location>
        <begin position="288"/>
        <end position="385"/>
    </location>
</feature>
<dbReference type="GO" id="GO:0003677">
    <property type="term" value="F:DNA binding"/>
    <property type="evidence" value="ECO:0007669"/>
    <property type="project" value="UniProtKB-KW"/>
</dbReference>
<evidence type="ECO:0000256" key="2">
    <source>
        <dbReference type="ARBA" id="ARBA00005690"/>
    </source>
</evidence>
<comment type="subunit">
    <text evidence="10 11">Component of the heterotrimeric canonical replication protein A complex (RPA).</text>
</comment>
<dbReference type="CDD" id="cd04477">
    <property type="entry name" value="RPA1N"/>
    <property type="match status" value="1"/>
</dbReference>
<evidence type="ECO:0000256" key="12">
    <source>
        <dbReference type="SAM" id="MobiDB-lite"/>
    </source>
</evidence>
<dbReference type="CDD" id="cd04476">
    <property type="entry name" value="RPA1_DBD_C"/>
    <property type="match status" value="1"/>
</dbReference>
<evidence type="ECO:0000259" key="15">
    <source>
        <dbReference type="Pfam" id="PF08646"/>
    </source>
</evidence>
<keyword evidence="4 11" id="KW-0479">Metal-binding</keyword>
<name>A0A8D8Y0C4_9HEMI</name>
<dbReference type="EMBL" id="HBUF01299068">
    <property type="protein sequence ID" value="CAG6690729.1"/>
    <property type="molecule type" value="Transcribed_RNA"/>
</dbReference>
<evidence type="ECO:0000259" key="13">
    <source>
        <dbReference type="Pfam" id="PF01336"/>
    </source>
</evidence>
<dbReference type="InterPro" id="IPR031657">
    <property type="entry name" value="REPA_OB_2"/>
</dbReference>
<dbReference type="CDD" id="cd04474">
    <property type="entry name" value="RPA1_DBD_A"/>
    <property type="match status" value="1"/>
</dbReference>
<feature type="domain" description="Replication factor A C-terminal" evidence="15">
    <location>
        <begin position="443"/>
        <end position="580"/>
    </location>
</feature>
<dbReference type="PANTHER" id="PTHR47165">
    <property type="entry name" value="OS03G0429900 PROTEIN"/>
    <property type="match status" value="1"/>
</dbReference>
<dbReference type="Pfam" id="PF16900">
    <property type="entry name" value="REPA_OB_2"/>
    <property type="match status" value="1"/>
</dbReference>
<keyword evidence="5 11" id="KW-0863">Zinc-finger</keyword>
<dbReference type="InterPro" id="IPR013955">
    <property type="entry name" value="Rep_factor-A_C"/>
</dbReference>
<keyword evidence="8 11" id="KW-0539">Nucleus</keyword>
<comment type="function">
    <text evidence="9 11">As part of the heterotrimeric replication protein A complex (RPA/RP-A), binds and stabilizes single-stranded DNA intermediates, that form during DNA replication or upon DNA stress. It prevents their reannealing and in parallel, recruits and activates different proteins and complexes involved in DNA metabolism. Thereby, it plays an essential role both in DNA replication and the cellular response to DNA damage.</text>
</comment>
<dbReference type="GO" id="GO:0006310">
    <property type="term" value="P:DNA recombination"/>
    <property type="evidence" value="ECO:0007669"/>
    <property type="project" value="InterPro"/>
</dbReference>
<dbReference type="GO" id="GO:0008270">
    <property type="term" value="F:zinc ion binding"/>
    <property type="evidence" value="ECO:0007669"/>
    <property type="project" value="UniProtKB-KW"/>
</dbReference>
<comment type="subcellular location">
    <subcellularLocation>
        <location evidence="1 11">Nucleus</location>
    </subcellularLocation>
</comment>
<dbReference type="InterPro" id="IPR004591">
    <property type="entry name" value="Rfa1"/>
</dbReference>
<dbReference type="FunFam" id="2.40.50.140:FF:000090">
    <property type="entry name" value="Replication protein A subunit"/>
    <property type="match status" value="1"/>
</dbReference>
<protein>
    <recommendedName>
        <fullName evidence="11">Replication protein A subunit</fullName>
    </recommendedName>
</protein>
<evidence type="ECO:0000259" key="16">
    <source>
        <dbReference type="Pfam" id="PF16900"/>
    </source>
</evidence>
<keyword evidence="6 11" id="KW-0862">Zinc</keyword>
<reference evidence="17" key="1">
    <citation type="submission" date="2021-05" db="EMBL/GenBank/DDBJ databases">
        <authorList>
            <person name="Alioto T."/>
            <person name="Alioto T."/>
            <person name="Gomez Garrido J."/>
        </authorList>
    </citation>
    <scope>NUCLEOTIDE SEQUENCE</scope>
</reference>
<dbReference type="PANTHER" id="PTHR47165:SF4">
    <property type="entry name" value="OS03G0429900 PROTEIN"/>
    <property type="match status" value="1"/>
</dbReference>
<dbReference type="NCBIfam" id="TIGR00617">
    <property type="entry name" value="rpa1"/>
    <property type="match status" value="1"/>
</dbReference>
<accession>A0A8D8Y0C4</accession>
<dbReference type="EMBL" id="HBUF01614349">
    <property type="protein sequence ID" value="CAG6779489.1"/>
    <property type="molecule type" value="Transcribed_RNA"/>
</dbReference>
<dbReference type="Gene3D" id="2.40.50.140">
    <property type="entry name" value="Nucleic acid-binding proteins"/>
    <property type="match status" value="4"/>
</dbReference>
<dbReference type="EMBL" id="HBUF01032150">
    <property type="protein sequence ID" value="CAG6615193.1"/>
    <property type="molecule type" value="Transcribed_RNA"/>
</dbReference>
<evidence type="ECO:0000256" key="6">
    <source>
        <dbReference type="ARBA" id="ARBA00022833"/>
    </source>
</evidence>
<evidence type="ECO:0000256" key="5">
    <source>
        <dbReference type="ARBA" id="ARBA00022771"/>
    </source>
</evidence>
<dbReference type="AlphaFoldDB" id="A0A8D8Y0C4"/>
<feature type="compositionally biased region" description="Polar residues" evidence="12">
    <location>
        <begin position="121"/>
        <end position="154"/>
    </location>
</feature>
<dbReference type="Pfam" id="PF04057">
    <property type="entry name" value="Rep-A_N"/>
    <property type="match status" value="1"/>
</dbReference>
<evidence type="ECO:0000256" key="9">
    <source>
        <dbReference type="ARBA" id="ARBA00058595"/>
    </source>
</evidence>
<evidence type="ECO:0000256" key="11">
    <source>
        <dbReference type="RuleBase" id="RU364130"/>
    </source>
</evidence>
<dbReference type="GO" id="GO:0006260">
    <property type="term" value="P:DNA replication"/>
    <property type="evidence" value="ECO:0007669"/>
    <property type="project" value="UniProtKB-KW"/>
</dbReference>
<dbReference type="InterPro" id="IPR012340">
    <property type="entry name" value="NA-bd_OB-fold"/>
</dbReference>
<dbReference type="EMBL" id="HBUF01350671">
    <property type="protein sequence ID" value="CAG6713494.1"/>
    <property type="molecule type" value="Transcribed_RNA"/>
</dbReference>
<evidence type="ECO:0000259" key="14">
    <source>
        <dbReference type="Pfam" id="PF04057"/>
    </source>
</evidence>
<dbReference type="GO" id="GO:0006281">
    <property type="term" value="P:DNA repair"/>
    <property type="evidence" value="ECO:0007669"/>
    <property type="project" value="InterPro"/>
</dbReference>
<feature type="domain" description="Replication factor-A protein 1 N-terminal" evidence="14">
    <location>
        <begin position="6"/>
        <end position="106"/>
    </location>
</feature>
<organism evidence="17">
    <name type="scientific">Cacopsylla melanoneura</name>
    <dbReference type="NCBI Taxonomy" id="428564"/>
    <lineage>
        <taxon>Eukaryota</taxon>
        <taxon>Metazoa</taxon>
        <taxon>Ecdysozoa</taxon>
        <taxon>Arthropoda</taxon>
        <taxon>Hexapoda</taxon>
        <taxon>Insecta</taxon>
        <taxon>Pterygota</taxon>
        <taxon>Neoptera</taxon>
        <taxon>Paraneoptera</taxon>
        <taxon>Hemiptera</taxon>
        <taxon>Sternorrhyncha</taxon>
        <taxon>Psylloidea</taxon>
        <taxon>Psyllidae</taxon>
        <taxon>Psyllinae</taxon>
        <taxon>Cacopsylla</taxon>
    </lineage>
</organism>
<dbReference type="SUPFAM" id="SSF50249">
    <property type="entry name" value="Nucleic acid-binding proteins"/>
    <property type="match status" value="4"/>
</dbReference>
<evidence type="ECO:0000256" key="10">
    <source>
        <dbReference type="ARBA" id="ARBA00062035"/>
    </source>
</evidence>
<feature type="region of interest" description="Disordered" evidence="12">
    <location>
        <begin position="121"/>
        <end position="168"/>
    </location>
</feature>
<dbReference type="InterPro" id="IPR004365">
    <property type="entry name" value="NA-bd_OB_tRNA"/>
</dbReference>